<comment type="caution">
    <text evidence="5">The sequence shown here is derived from an EMBL/GenBank/DDBJ whole genome shotgun (WGS) entry which is preliminary data.</text>
</comment>
<dbReference type="NCBIfam" id="TIGR01167">
    <property type="entry name" value="LPXTG_anchor"/>
    <property type="match status" value="1"/>
</dbReference>
<feature type="region of interest" description="Disordered" evidence="2">
    <location>
        <begin position="38"/>
        <end position="166"/>
    </location>
</feature>
<feature type="compositionally biased region" description="Low complexity" evidence="2">
    <location>
        <begin position="90"/>
        <end position="120"/>
    </location>
</feature>
<gene>
    <name evidence="5" type="ORF">FD30_GL000744</name>
</gene>
<sequence length="845" mass="87893">MFETKVHYKSYKAGKRWLFTAIGVTTLCAGLSLAVPAQADSTPTSGANTTETTSGQVVKTPATPQAESASLTSSSDNSTDDQSGATESSAQPTTEATSQPAATTSTTTTPKSAASSETTPVNPMDDDPMPSNPYIGKPITDDASNYVIPDPTPSQTPGKTIDPNAPVAPIQAITNHPDGHFEDERGNSYAIASAYLTAKNAQGTSTSLSTDNDVDDGIQAIVDPQATDVTLHVHVHMASSLPYKSGYSTIDLSLPNSVKFYTPTSDVTIDQSMTATDIAAQVGPGITTHYYLGTHPYTAKAFDQAVQAGQLTWDDVDKIEFTGDLVPNQSYDVTLPIVANKIDQFSPNGYAEFRLLDLDGLGGNGGGLLRIRYADPRRNVQGQYEAVVQDPTTGAYAVAPDEVQNIMPDVGLDQVAYHNDFSDTHSPYWNHDQTNSDPVFFNGGTAIVNWKNIKTADGDSLAQALAKLGYSLALDDNGQPFQTYNYTSNGQDLQIAGDLVTSGYQGKQIAPSVYIIVRQVLQTQDSQLTVGEDWHAADNFVAGLNDQNQPLTVSDVTATSDDSGVIVNGKAAKAGTATITYTYRVADDYNDTGTPYIVQRTALVTVTDPNTGTTPTKPGTDTGSTGTTTPTKPDTGSTGTTTTPTKPGTSTGSTGTDVTPTEPGTDTGSTGTVTTPTESNAGAGDVGNPTPSVPVASDGGAGDEVTHTVQTDAPVTPAADPSTPITTPKLVTTGAADQATTPKAKLIRGGDGDRVVKQSRASAPTSETVGTTQVTSTTTTQGTAAQPLMASTITHQATPAADVQVNTATTLPQTSDHQQSGWLAVGLSTLVGLLGFAGAHRRYHA</sequence>
<evidence type="ECO:0000256" key="2">
    <source>
        <dbReference type="SAM" id="MobiDB-lite"/>
    </source>
</evidence>
<evidence type="ECO:0000256" key="1">
    <source>
        <dbReference type="ARBA" id="ARBA00022729"/>
    </source>
</evidence>
<dbReference type="Pfam" id="PF19258">
    <property type="entry name" value="KxYKxGKxW_sig"/>
    <property type="match status" value="1"/>
</dbReference>
<name>A0A0R1K0I9_9LACO</name>
<organism evidence="5 6">
    <name type="scientific">Levilactobacillus namurensis DSM 19117</name>
    <dbReference type="NCBI Taxonomy" id="1423773"/>
    <lineage>
        <taxon>Bacteria</taxon>
        <taxon>Bacillati</taxon>
        <taxon>Bacillota</taxon>
        <taxon>Bacilli</taxon>
        <taxon>Lactobacillales</taxon>
        <taxon>Lactobacillaceae</taxon>
        <taxon>Levilactobacillus</taxon>
    </lineage>
</organism>
<dbReference type="NCBIfam" id="TIGR03715">
    <property type="entry name" value="KxYKxGKxW"/>
    <property type="match status" value="1"/>
</dbReference>
<feature type="domain" description="Ig-like" evidence="4">
    <location>
        <begin position="522"/>
        <end position="584"/>
    </location>
</feature>
<feature type="chain" id="PRO_5006406363" description="Ig-like domain-containing protein" evidence="3">
    <location>
        <begin position="40"/>
        <end position="845"/>
    </location>
</feature>
<dbReference type="InterPro" id="IPR022038">
    <property type="entry name" value="Ig-like_bact"/>
</dbReference>
<feature type="signal peptide" evidence="3">
    <location>
        <begin position="1"/>
        <end position="39"/>
    </location>
</feature>
<protein>
    <recommendedName>
        <fullName evidence="4">Ig-like domain-containing protein</fullName>
    </recommendedName>
</protein>
<dbReference type="EMBL" id="AZDT01000012">
    <property type="protein sequence ID" value="KRK76966.1"/>
    <property type="molecule type" value="Genomic_DNA"/>
</dbReference>
<evidence type="ECO:0000313" key="5">
    <source>
        <dbReference type="EMBL" id="KRK76966.1"/>
    </source>
</evidence>
<accession>A0A0R1K0I9</accession>
<proteinExistence type="predicted"/>
<feature type="compositionally biased region" description="Polar residues" evidence="2">
    <location>
        <begin position="39"/>
        <end position="67"/>
    </location>
</feature>
<reference evidence="5 6" key="1">
    <citation type="journal article" date="2015" name="Genome Announc.">
        <title>Expanding the biotechnology potential of lactobacilli through comparative genomics of 213 strains and associated genera.</title>
        <authorList>
            <person name="Sun Z."/>
            <person name="Harris H.M."/>
            <person name="McCann A."/>
            <person name="Guo C."/>
            <person name="Argimon S."/>
            <person name="Zhang W."/>
            <person name="Yang X."/>
            <person name="Jeffery I.B."/>
            <person name="Cooney J.C."/>
            <person name="Kagawa T.F."/>
            <person name="Liu W."/>
            <person name="Song Y."/>
            <person name="Salvetti E."/>
            <person name="Wrobel A."/>
            <person name="Rasinkangas P."/>
            <person name="Parkhill J."/>
            <person name="Rea M.C."/>
            <person name="O'Sullivan O."/>
            <person name="Ritari J."/>
            <person name="Douillard F.P."/>
            <person name="Paul Ross R."/>
            <person name="Yang R."/>
            <person name="Briner A.E."/>
            <person name="Felis G.E."/>
            <person name="de Vos W.M."/>
            <person name="Barrangou R."/>
            <person name="Klaenhammer T.R."/>
            <person name="Caufield P.W."/>
            <person name="Cui Y."/>
            <person name="Zhang H."/>
            <person name="O'Toole P.W."/>
        </authorList>
    </citation>
    <scope>NUCLEOTIDE SEQUENCE [LARGE SCALE GENOMIC DNA]</scope>
    <source>
        <strain evidence="5 6">DSM 19117</strain>
    </source>
</reference>
<dbReference type="STRING" id="1423773.FD30_GL000744"/>
<evidence type="ECO:0000259" key="4">
    <source>
        <dbReference type="Pfam" id="PF07523"/>
    </source>
</evidence>
<feature type="compositionally biased region" description="Low complexity" evidence="2">
    <location>
        <begin position="607"/>
        <end position="677"/>
    </location>
</feature>
<dbReference type="Proteomes" id="UP000051162">
    <property type="component" value="Unassembled WGS sequence"/>
</dbReference>
<dbReference type="GeneID" id="84782613"/>
<keyword evidence="6" id="KW-1185">Reference proteome</keyword>
<dbReference type="InterPro" id="IPR022263">
    <property type="entry name" value="KxYKxGKxW"/>
</dbReference>
<feature type="compositionally biased region" description="Low complexity" evidence="2">
    <location>
        <begin position="68"/>
        <end position="83"/>
    </location>
</feature>
<evidence type="ECO:0000313" key="6">
    <source>
        <dbReference type="Proteomes" id="UP000051162"/>
    </source>
</evidence>
<dbReference type="AlphaFoldDB" id="A0A0R1K0I9"/>
<feature type="region of interest" description="Disordered" evidence="2">
    <location>
        <begin position="607"/>
        <end position="783"/>
    </location>
</feature>
<dbReference type="RefSeq" id="WP_056943813.1">
    <property type="nucleotide sequence ID" value="NZ_AZDT01000012.1"/>
</dbReference>
<dbReference type="Pfam" id="PF07523">
    <property type="entry name" value="Big_3"/>
    <property type="match status" value="1"/>
</dbReference>
<evidence type="ECO:0000256" key="3">
    <source>
        <dbReference type="SAM" id="SignalP"/>
    </source>
</evidence>
<dbReference type="PATRIC" id="fig|1423773.3.peg.760"/>
<keyword evidence="1 3" id="KW-0732">Signal</keyword>
<feature type="compositionally biased region" description="Low complexity" evidence="2">
    <location>
        <begin position="765"/>
        <end position="783"/>
    </location>
</feature>